<dbReference type="PANTHER" id="PTHR42923:SF46">
    <property type="entry name" value="AMINE OXIDASE"/>
    <property type="match status" value="1"/>
</dbReference>
<dbReference type="OrthoDB" id="8845488at2"/>
<dbReference type="InterPro" id="IPR002937">
    <property type="entry name" value="Amino_oxidase"/>
</dbReference>
<feature type="domain" description="Amine oxidase" evidence="1">
    <location>
        <begin position="41"/>
        <end position="539"/>
    </location>
</feature>
<dbReference type="Proteomes" id="UP000265768">
    <property type="component" value="Unassembled WGS sequence"/>
</dbReference>
<dbReference type="Gene3D" id="3.50.50.60">
    <property type="entry name" value="FAD/NAD(P)-binding domain"/>
    <property type="match status" value="1"/>
</dbReference>
<dbReference type="GO" id="GO:0016491">
    <property type="term" value="F:oxidoreductase activity"/>
    <property type="evidence" value="ECO:0007669"/>
    <property type="project" value="InterPro"/>
</dbReference>
<dbReference type="AlphaFoldDB" id="A0A3A4B167"/>
<proteinExistence type="predicted"/>
<keyword evidence="3" id="KW-1185">Reference proteome</keyword>
<accession>A0A3A4B167</accession>
<reference evidence="2 3" key="1">
    <citation type="submission" date="2018-09" db="EMBL/GenBank/DDBJ databases">
        <title>YIM 75507 draft genome.</title>
        <authorList>
            <person name="Tang S."/>
            <person name="Feng Y."/>
        </authorList>
    </citation>
    <scope>NUCLEOTIDE SEQUENCE [LARGE SCALE GENOMIC DNA]</scope>
    <source>
        <strain evidence="2 3">YIM 75507</strain>
    </source>
</reference>
<comment type="caution">
    <text evidence="2">The sequence shown here is derived from an EMBL/GenBank/DDBJ whole genome shotgun (WGS) entry which is preliminary data.</text>
</comment>
<protein>
    <submittedName>
        <fullName evidence="2">FAD-dependent oxidoreductase</fullName>
    </submittedName>
</protein>
<dbReference type="Pfam" id="PF01593">
    <property type="entry name" value="Amino_oxidase"/>
    <property type="match status" value="1"/>
</dbReference>
<dbReference type="InterPro" id="IPR050464">
    <property type="entry name" value="Zeta_carotene_desat/Oxidored"/>
</dbReference>
<name>A0A3A4B167_9ACTN</name>
<dbReference type="EMBL" id="QZEY01000002">
    <property type="protein sequence ID" value="RJL34579.1"/>
    <property type="molecule type" value="Genomic_DNA"/>
</dbReference>
<evidence type="ECO:0000313" key="2">
    <source>
        <dbReference type="EMBL" id="RJL34579.1"/>
    </source>
</evidence>
<evidence type="ECO:0000259" key="1">
    <source>
        <dbReference type="Pfam" id="PF01593"/>
    </source>
</evidence>
<dbReference type="PANTHER" id="PTHR42923">
    <property type="entry name" value="PROTOPORPHYRINOGEN OXIDASE"/>
    <property type="match status" value="1"/>
</dbReference>
<evidence type="ECO:0000313" key="3">
    <source>
        <dbReference type="Proteomes" id="UP000265768"/>
    </source>
</evidence>
<organism evidence="2 3">
    <name type="scientific">Bailinhaonella thermotolerans</name>
    <dbReference type="NCBI Taxonomy" id="1070861"/>
    <lineage>
        <taxon>Bacteria</taxon>
        <taxon>Bacillati</taxon>
        <taxon>Actinomycetota</taxon>
        <taxon>Actinomycetes</taxon>
        <taxon>Streptosporangiales</taxon>
        <taxon>Streptosporangiaceae</taxon>
        <taxon>Bailinhaonella</taxon>
    </lineage>
</organism>
<sequence>MAAAGAAASTGVLGGTAPALAGRKTAARTAGRRVAVLGGGVAGLSAAHELAERGFDVTVYERKALGGKARSVPVPGSGRAGRPELPGEHGFRFFPGFYFDLTDTMRRTPYPGNEQGCWGNLTRATSYLMSRRGRPDLTAPFPFPLPPDPPIYTPGTLVNTITSGVQTLLRLPLHEAAFFAQKVLVYFTSCDERRLGQWENLTWADFIRSDRFSAEYDRLLADGQIRNLAATKSKDASTHSIALVGEATAWSILGIGNEPGGSVDRVLSGSTGEMWLDPWIAHLGRQGVRFQVGWTVDGLTVGGGGITGATARDGRGAAQRIEADWYVAALPCERAARLMTPAVLEADPALAGIARLRQDWMNGLMFYLREEVPLTPGHVNFVDSGWAITSISQAQFWARDLRSYGDGAVADCLSTIISDWFTPGDFNRKRARDCTPAEIAEEAWEQIKAHLNDGGRTVLTDAMLHSWFLDPAITGPGTPGVANDEPLFIQNPGSWKDRPESRTAIPNLFLAGDWVRTPINVTTMEGACQGGRQAVNALLDAAGSTAGRCPVHRLHRSPLFEAAKRDDRLRYRLGLPNAFDVLDTRWP</sequence>
<gene>
    <name evidence="2" type="ORF">D5H75_05355</name>
</gene>
<dbReference type="SUPFAM" id="SSF51905">
    <property type="entry name" value="FAD/NAD(P)-binding domain"/>
    <property type="match status" value="1"/>
</dbReference>
<dbReference type="InterPro" id="IPR036188">
    <property type="entry name" value="FAD/NAD-bd_sf"/>
</dbReference>